<sequence>MIKKPSNPFLLTGYISPTYFCDRAEETQRLTSALRNGRNVTLVSPRRMGKTGLIHHAFHMLRRNNEHASCYYVDLYQTDCFASLVRQLANAVLGTLDTRGTKVMKTVAAFFKSLRPTLTLDPMTGEPSFSVDMQPQMAEHSLAEIFQYMEQSGRQCYIAFDEFQSIVGYGEQNIEAVLRSYVQRLTSVHFVFSGSQRHVLEEMFASAARPFFQSTQMMPLKEIDEAAYFAFAEAKFKSHGQRLAAETFHEAYTMVRGHTWYVQMVLNRLYESNDKLITTTVVQDTIHSIVQEGEATYQTFLRLVTPFQGRLLRAIACEGTAREILGKKFIEKYRLGAASTVRSAIKSLVDKELIIDLDNNAYEVYDRFFGIWLSTLQ</sequence>
<keyword evidence="2" id="KW-0067">ATP-binding</keyword>
<dbReference type="SUPFAM" id="SSF52540">
    <property type="entry name" value="P-loop containing nucleoside triphosphate hydrolases"/>
    <property type="match status" value="1"/>
</dbReference>
<dbReference type="EMBL" id="VULT01000025">
    <property type="protein sequence ID" value="MSS18557.1"/>
    <property type="molecule type" value="Genomic_DNA"/>
</dbReference>
<dbReference type="RefSeq" id="WP_154328200.1">
    <property type="nucleotide sequence ID" value="NZ_CP045696.1"/>
</dbReference>
<evidence type="ECO:0000313" key="2">
    <source>
        <dbReference type="EMBL" id="MSS18557.1"/>
    </source>
</evidence>
<reference evidence="2 3" key="1">
    <citation type="submission" date="2019-08" db="EMBL/GenBank/DDBJ databases">
        <title>In-depth cultivation of the pig gut microbiome towards novel bacterial diversity and tailored functional studies.</title>
        <authorList>
            <person name="Wylensek D."/>
            <person name="Hitch T.C.A."/>
            <person name="Clavel T."/>
        </authorList>
    </citation>
    <scope>NUCLEOTIDE SEQUENCE [LARGE SCALE GENOMIC DNA]</scope>
    <source>
        <strain evidence="2 3">Oil-RF-744-WCA-WT-10</strain>
    </source>
</reference>
<protein>
    <submittedName>
        <fullName evidence="2">ATP-binding protein</fullName>
    </submittedName>
</protein>
<dbReference type="GO" id="GO:0005524">
    <property type="term" value="F:ATP binding"/>
    <property type="evidence" value="ECO:0007669"/>
    <property type="project" value="UniProtKB-KW"/>
</dbReference>
<comment type="caution">
    <text evidence="2">The sequence shown here is derived from an EMBL/GenBank/DDBJ whole genome shotgun (WGS) entry which is preliminary data.</text>
</comment>
<dbReference type="AlphaFoldDB" id="A0A6L5XGB8"/>
<name>A0A6L5XGB8_9BACT</name>
<dbReference type="InterPro" id="IPR011579">
    <property type="entry name" value="ATPase_dom"/>
</dbReference>
<proteinExistence type="predicted"/>
<dbReference type="PANTHER" id="PTHR34301">
    <property type="entry name" value="DNA-BINDING PROTEIN-RELATED"/>
    <property type="match status" value="1"/>
</dbReference>
<feature type="domain" description="ATPase" evidence="1">
    <location>
        <begin position="20"/>
        <end position="264"/>
    </location>
</feature>
<gene>
    <name evidence="2" type="ORF">FYJ29_12445</name>
</gene>
<dbReference type="Gene3D" id="3.40.50.300">
    <property type="entry name" value="P-loop containing nucleotide triphosphate hydrolases"/>
    <property type="match status" value="1"/>
</dbReference>
<evidence type="ECO:0000259" key="1">
    <source>
        <dbReference type="Pfam" id="PF01637"/>
    </source>
</evidence>
<dbReference type="PANTHER" id="PTHR34301:SF8">
    <property type="entry name" value="ATPASE DOMAIN-CONTAINING PROTEIN"/>
    <property type="match status" value="1"/>
</dbReference>
<accession>A0A6L5XGB8</accession>
<dbReference type="Pfam" id="PF01637">
    <property type="entry name" value="ATPase_2"/>
    <property type="match status" value="1"/>
</dbReference>
<organism evidence="2 3">
    <name type="scientific">Sodaliphilus pleomorphus</name>
    <dbReference type="NCBI Taxonomy" id="2606626"/>
    <lineage>
        <taxon>Bacteria</taxon>
        <taxon>Pseudomonadati</taxon>
        <taxon>Bacteroidota</taxon>
        <taxon>Bacteroidia</taxon>
        <taxon>Bacteroidales</taxon>
        <taxon>Muribaculaceae</taxon>
        <taxon>Sodaliphilus</taxon>
    </lineage>
</organism>
<evidence type="ECO:0000313" key="3">
    <source>
        <dbReference type="Proteomes" id="UP000483362"/>
    </source>
</evidence>
<dbReference type="InterPro" id="IPR027417">
    <property type="entry name" value="P-loop_NTPase"/>
</dbReference>
<keyword evidence="3" id="KW-1185">Reference proteome</keyword>
<keyword evidence="2" id="KW-0547">Nucleotide-binding</keyword>
<dbReference type="Proteomes" id="UP000483362">
    <property type="component" value="Unassembled WGS sequence"/>
</dbReference>